<proteinExistence type="predicted"/>
<evidence type="ECO:0000313" key="3">
    <source>
        <dbReference type="Proteomes" id="UP000272908"/>
    </source>
</evidence>
<dbReference type="Gene3D" id="1.25.40.10">
    <property type="entry name" value="Tetratricopeptide repeat domain"/>
    <property type="match status" value="1"/>
</dbReference>
<organism evidence="2 3">
    <name type="scientific">Roseinatronobacter ekhonensis</name>
    <dbReference type="NCBI Taxonomy" id="254356"/>
    <lineage>
        <taxon>Bacteria</taxon>
        <taxon>Pseudomonadati</taxon>
        <taxon>Pseudomonadota</taxon>
        <taxon>Alphaproteobacteria</taxon>
        <taxon>Rhodobacterales</taxon>
        <taxon>Paracoccaceae</taxon>
        <taxon>Roseinatronobacter</taxon>
    </lineage>
</organism>
<keyword evidence="3" id="KW-1185">Reference proteome</keyword>
<accession>A0A3B0MCS4</accession>
<reference evidence="3" key="1">
    <citation type="submission" date="2018-08" db="EMBL/GenBank/DDBJ databases">
        <authorList>
            <person name="Rodrigo-Torres L."/>
            <person name="Arahal R. D."/>
            <person name="Lucena T."/>
        </authorList>
    </citation>
    <scope>NUCLEOTIDE SEQUENCE [LARGE SCALE GENOMIC DNA]</scope>
    <source>
        <strain evidence="3">CECT 7235</strain>
    </source>
</reference>
<feature type="signal peptide" evidence="1">
    <location>
        <begin position="1"/>
        <end position="38"/>
    </location>
</feature>
<dbReference type="SMART" id="SM00028">
    <property type="entry name" value="TPR"/>
    <property type="match status" value="3"/>
</dbReference>
<feature type="chain" id="PRO_5017305152" evidence="1">
    <location>
        <begin position="39"/>
        <end position="200"/>
    </location>
</feature>
<dbReference type="AlphaFoldDB" id="A0A3B0MCS4"/>
<keyword evidence="1" id="KW-0732">Signal</keyword>
<dbReference type="SUPFAM" id="SSF48452">
    <property type="entry name" value="TPR-like"/>
    <property type="match status" value="1"/>
</dbReference>
<dbReference type="Proteomes" id="UP000272908">
    <property type="component" value="Unassembled WGS sequence"/>
</dbReference>
<protein>
    <submittedName>
        <fullName evidence="2">Uncharacterized protein</fullName>
    </submittedName>
</protein>
<sequence length="200" mass="22305">MRAGFAAPLRYTFTMTRRISILNLVVAAALFAAAPAASQDTPTDDPQILLERLAQPDQDRWQRIERQITRIWSRSGSASVDLLLQRGRDAMQEGRADAAIDHFSAVIDHAPDFAEGWHARATAWFMEGRLGLAMADLEYALALNPQHFLAMMGLGRILEDLGQPEKARDVMLRVRAIHPHRDDVKAALERLDKAVQGVTL</sequence>
<evidence type="ECO:0000256" key="1">
    <source>
        <dbReference type="SAM" id="SignalP"/>
    </source>
</evidence>
<gene>
    <name evidence="2" type="ORF">ROE7235_01254</name>
</gene>
<dbReference type="InterPro" id="IPR019734">
    <property type="entry name" value="TPR_rpt"/>
</dbReference>
<dbReference type="InterPro" id="IPR011990">
    <property type="entry name" value="TPR-like_helical_dom_sf"/>
</dbReference>
<dbReference type="EMBL" id="UIHC01000009">
    <property type="protein sequence ID" value="SUZ31508.1"/>
    <property type="molecule type" value="Genomic_DNA"/>
</dbReference>
<evidence type="ECO:0000313" key="2">
    <source>
        <dbReference type="EMBL" id="SUZ31508.1"/>
    </source>
</evidence>
<dbReference type="Pfam" id="PF14559">
    <property type="entry name" value="TPR_19"/>
    <property type="match status" value="1"/>
</dbReference>
<name>A0A3B0MCS4_9RHOB</name>